<dbReference type="Pfam" id="PF07690">
    <property type="entry name" value="MFS_1"/>
    <property type="match status" value="1"/>
</dbReference>
<feature type="transmembrane region" description="Helical" evidence="7">
    <location>
        <begin position="433"/>
        <end position="451"/>
    </location>
</feature>
<dbReference type="GO" id="GO:0022857">
    <property type="term" value="F:transmembrane transporter activity"/>
    <property type="evidence" value="ECO:0007669"/>
    <property type="project" value="InterPro"/>
</dbReference>
<evidence type="ECO:0000313" key="8">
    <source>
        <dbReference type="EMBL" id="KAF7773192.1"/>
    </source>
</evidence>
<proteinExistence type="predicted"/>
<dbReference type="PANTHER" id="PTHR23504:SF15">
    <property type="entry name" value="MAJOR FACILITATOR SUPERFAMILY (MFS) PROFILE DOMAIN-CONTAINING PROTEIN"/>
    <property type="match status" value="1"/>
</dbReference>
<evidence type="ECO:0000256" key="3">
    <source>
        <dbReference type="ARBA" id="ARBA00022692"/>
    </source>
</evidence>
<evidence type="ECO:0000256" key="5">
    <source>
        <dbReference type="ARBA" id="ARBA00023136"/>
    </source>
</evidence>
<dbReference type="InterPro" id="IPR011701">
    <property type="entry name" value="MFS"/>
</dbReference>
<evidence type="ECO:0000256" key="1">
    <source>
        <dbReference type="ARBA" id="ARBA00004141"/>
    </source>
</evidence>
<evidence type="ECO:0000256" key="4">
    <source>
        <dbReference type="ARBA" id="ARBA00022989"/>
    </source>
</evidence>
<evidence type="ECO:0000256" key="6">
    <source>
        <dbReference type="SAM" id="MobiDB-lite"/>
    </source>
</evidence>
<dbReference type="EMBL" id="JABXXO010000007">
    <property type="protein sequence ID" value="KAF7773192.1"/>
    <property type="molecule type" value="Genomic_DNA"/>
</dbReference>
<keyword evidence="2" id="KW-0813">Transport</keyword>
<name>A0A8H7F1K2_AGABI</name>
<keyword evidence="3 7" id="KW-0812">Transmembrane</keyword>
<reference evidence="8 9" key="1">
    <citation type="journal article" name="Sci. Rep.">
        <title>Telomere-to-telomere assembled and centromere annotated genomes of the two main subspecies of the button mushroom Agaricus bisporus reveal especially polymorphic chromosome ends.</title>
        <authorList>
            <person name="Sonnenberg A.S.M."/>
            <person name="Sedaghat-Telgerd N."/>
            <person name="Lavrijssen B."/>
            <person name="Ohm R.A."/>
            <person name="Hendrickx P.M."/>
            <person name="Scholtmeijer K."/>
            <person name="Baars J.J.P."/>
            <person name="van Peer A."/>
        </authorList>
    </citation>
    <scope>NUCLEOTIDE SEQUENCE [LARGE SCALE GENOMIC DNA]</scope>
    <source>
        <strain evidence="8 9">H119_p4</strain>
    </source>
</reference>
<dbReference type="Gene3D" id="1.20.1250.20">
    <property type="entry name" value="MFS general substrate transporter like domains"/>
    <property type="match status" value="1"/>
</dbReference>
<feature type="region of interest" description="Disordered" evidence="6">
    <location>
        <begin position="1"/>
        <end position="27"/>
    </location>
</feature>
<accession>A0A8H7F1K2</accession>
<feature type="transmembrane region" description="Helical" evidence="7">
    <location>
        <begin position="405"/>
        <end position="427"/>
    </location>
</feature>
<organism evidence="8 9">
    <name type="scientific">Agaricus bisporus var. burnettii</name>
    <dbReference type="NCBI Taxonomy" id="192524"/>
    <lineage>
        <taxon>Eukaryota</taxon>
        <taxon>Fungi</taxon>
        <taxon>Dikarya</taxon>
        <taxon>Basidiomycota</taxon>
        <taxon>Agaricomycotina</taxon>
        <taxon>Agaricomycetes</taxon>
        <taxon>Agaricomycetidae</taxon>
        <taxon>Agaricales</taxon>
        <taxon>Agaricineae</taxon>
        <taxon>Agaricaceae</taxon>
        <taxon>Agaricus</taxon>
    </lineage>
</organism>
<protein>
    <recommendedName>
        <fullName evidence="10">Major facilitator superfamily (MFS) profile domain-containing protein</fullName>
    </recommendedName>
</protein>
<evidence type="ECO:0008006" key="10">
    <source>
        <dbReference type="Google" id="ProtNLM"/>
    </source>
</evidence>
<dbReference type="Proteomes" id="UP000629468">
    <property type="component" value="Unassembled WGS sequence"/>
</dbReference>
<evidence type="ECO:0000256" key="7">
    <source>
        <dbReference type="SAM" id="Phobius"/>
    </source>
</evidence>
<dbReference type="SUPFAM" id="SSF103473">
    <property type="entry name" value="MFS general substrate transporter"/>
    <property type="match status" value="1"/>
</dbReference>
<evidence type="ECO:0000313" key="9">
    <source>
        <dbReference type="Proteomes" id="UP000629468"/>
    </source>
</evidence>
<dbReference type="PANTHER" id="PTHR23504">
    <property type="entry name" value="MAJOR FACILITATOR SUPERFAMILY DOMAIN-CONTAINING PROTEIN 10"/>
    <property type="match status" value="1"/>
</dbReference>
<dbReference type="InterPro" id="IPR036259">
    <property type="entry name" value="MFS_trans_sf"/>
</dbReference>
<comment type="caution">
    <text evidence="8">The sequence shown here is derived from an EMBL/GenBank/DDBJ whole genome shotgun (WGS) entry which is preliminary data.</text>
</comment>
<comment type="subcellular location">
    <subcellularLocation>
        <location evidence="1">Membrane</location>
        <topology evidence="1">Multi-pass membrane protein</topology>
    </subcellularLocation>
</comment>
<keyword evidence="4 7" id="KW-1133">Transmembrane helix</keyword>
<evidence type="ECO:0000256" key="2">
    <source>
        <dbReference type="ARBA" id="ARBA00022448"/>
    </source>
</evidence>
<dbReference type="GO" id="GO:0016020">
    <property type="term" value="C:membrane"/>
    <property type="evidence" value="ECO:0007669"/>
    <property type="project" value="UniProtKB-SubCell"/>
</dbReference>
<gene>
    <name evidence="8" type="ORF">Agabi119p4_5359</name>
</gene>
<keyword evidence="5 7" id="KW-0472">Membrane</keyword>
<dbReference type="AlphaFoldDB" id="A0A8H7F1K2"/>
<sequence>MEGEAAGRSSDTEANSDSATPGRVTEERTPLPVKQLFVIATVLLCEPLTNSIIRSFDDASNVKTVGGLTGQVVDSKNGDDIFSNAYSHLLESSLFLAKAATAYQWGRLSDNLGRRPILLIGPFGLGLSTWVLGLTNNTWVQTSARSMQGVFGGNLETTKTVIAEVTDASNRHRAYAALPFVQSVGISIGLSLGNLLANLPERFPFLNNLPFINTHPRLIPCSVAAAFSFISFHVIYHGFEESLPPEFKIDWKVLWNVKSRVQMTATSVLPSSTTALLDQARDLGYNTVHTLQDAAENAISNVHEEVSQRVNAIIPIGDIDEASRFKELIRPGLIIALLNYACISFLDQAQQILVPMVYTSAVDQGGLGLSPEEMTRIAARWGSYNTLGQLLLFPRLLKRYGPKKVYATCLTWMVAFFSLFPVLFLVKTRFGDITILVSIHMALSSLVYMAYGSAQLLVMEAVSDGRSLGTVNGIAQSVGSSARMIVPPLTSVFFTLVGNGGGVMMSSLLPRPSVVE</sequence>